<dbReference type="EMBL" id="GG663749">
    <property type="protein sequence ID" value="EEH52124.1"/>
    <property type="molecule type" value="Genomic_DNA"/>
</dbReference>
<accession>C1N6J6</accession>
<proteinExistence type="predicted"/>
<evidence type="ECO:0000313" key="2">
    <source>
        <dbReference type="Proteomes" id="UP000001876"/>
    </source>
</evidence>
<reference evidence="1 2" key="1">
    <citation type="journal article" date="2009" name="Science">
        <title>Green evolution and dynamic adaptations revealed by genomes of the marine picoeukaryotes Micromonas.</title>
        <authorList>
            <person name="Worden A.Z."/>
            <person name="Lee J.H."/>
            <person name="Mock T."/>
            <person name="Rouze P."/>
            <person name="Simmons M.P."/>
            <person name="Aerts A.L."/>
            <person name="Allen A.E."/>
            <person name="Cuvelier M.L."/>
            <person name="Derelle E."/>
            <person name="Everett M.V."/>
            <person name="Foulon E."/>
            <person name="Grimwood J."/>
            <person name="Gundlach H."/>
            <person name="Henrissat B."/>
            <person name="Napoli C."/>
            <person name="McDonald S.M."/>
            <person name="Parker M.S."/>
            <person name="Rombauts S."/>
            <person name="Salamov A."/>
            <person name="Von Dassow P."/>
            <person name="Badger J.H."/>
            <person name="Coutinho P.M."/>
            <person name="Demir E."/>
            <person name="Dubchak I."/>
            <person name="Gentemann C."/>
            <person name="Eikrem W."/>
            <person name="Gready J.E."/>
            <person name="John U."/>
            <person name="Lanier W."/>
            <person name="Lindquist E.A."/>
            <person name="Lucas S."/>
            <person name="Mayer K.F."/>
            <person name="Moreau H."/>
            <person name="Not F."/>
            <person name="Otillar R."/>
            <person name="Panaud O."/>
            <person name="Pangilinan J."/>
            <person name="Paulsen I."/>
            <person name="Piegu B."/>
            <person name="Poliakov A."/>
            <person name="Robbens S."/>
            <person name="Schmutz J."/>
            <person name="Toulza E."/>
            <person name="Wyss T."/>
            <person name="Zelensky A."/>
            <person name="Zhou K."/>
            <person name="Armbrust E.V."/>
            <person name="Bhattacharya D."/>
            <person name="Goodenough U.W."/>
            <person name="Van de Peer Y."/>
            <person name="Grigoriev I.V."/>
        </authorList>
    </citation>
    <scope>NUCLEOTIDE SEQUENCE [LARGE SCALE GENOMIC DNA]</scope>
    <source>
        <strain evidence="1 2">CCMP1545</strain>
    </source>
</reference>
<dbReference type="AlphaFoldDB" id="C1N6J6"/>
<dbReference type="OrthoDB" id="6474464at2759"/>
<organism evidence="2">
    <name type="scientific">Micromonas pusilla (strain CCMP1545)</name>
    <name type="common">Picoplanktonic green alga</name>
    <dbReference type="NCBI Taxonomy" id="564608"/>
    <lineage>
        <taxon>Eukaryota</taxon>
        <taxon>Viridiplantae</taxon>
        <taxon>Chlorophyta</taxon>
        <taxon>Mamiellophyceae</taxon>
        <taxon>Mamiellales</taxon>
        <taxon>Mamiellaceae</taxon>
        <taxon>Micromonas</taxon>
    </lineage>
</organism>
<protein>
    <submittedName>
        <fullName evidence="1">Predicted protein</fullName>
    </submittedName>
</protein>
<dbReference type="GeneID" id="9688994"/>
<keyword evidence="2" id="KW-1185">Reference proteome</keyword>
<name>C1N6J6_MICPC</name>
<dbReference type="KEGG" id="mpp:MICPUCDRAFT_53339"/>
<dbReference type="Proteomes" id="UP000001876">
    <property type="component" value="Unassembled WGS sequence"/>
</dbReference>
<sequence>MTWTLGDPGAYLASDVQGLPRGSLPRVAGGGFHASSYCFPPAVILKEATATEYTGYEKYVGDLRVAMATAADARVGGLGDARGACAAAMQSIRSECLKPRLPERMRKVNELINSDGGLKETFKLPALLSGPDAFKRFPGWDPSGVAVDERAVDVPAGWDVVQRR</sequence>
<gene>
    <name evidence="1" type="ORF">MICPUCDRAFT_53339</name>
</gene>
<dbReference type="RefSeq" id="XP_003063751.1">
    <property type="nucleotide sequence ID" value="XM_003063705.1"/>
</dbReference>
<evidence type="ECO:0000313" key="1">
    <source>
        <dbReference type="EMBL" id="EEH52124.1"/>
    </source>
</evidence>